<protein>
    <submittedName>
        <fullName evidence="2">Uncharacterized protein</fullName>
    </submittedName>
</protein>
<evidence type="ECO:0000313" key="1">
    <source>
        <dbReference type="EMBL" id="PKC09200.1"/>
    </source>
</evidence>
<evidence type="ECO:0000313" key="4">
    <source>
        <dbReference type="Proteomes" id="UP000232722"/>
    </source>
</evidence>
<sequence length="67" mass="7968">MAFLYFCNYYDFFLIFAFVDKGTDEVSEDESVRSASRAFRQTFDIAPTERLVNCNKFGFFPWEIKLI</sequence>
<comment type="caution">
    <text evidence="2">The sequence shown here is derived from an EMBL/GenBank/DDBJ whole genome shotgun (WGS) entry which is preliminary data.</text>
</comment>
<name>A0A2N0QZH3_9GLOM</name>
<proteinExistence type="predicted"/>
<dbReference type="VEuPathDB" id="FungiDB:RhiirA1_353811"/>
<dbReference type="Proteomes" id="UP000232688">
    <property type="component" value="Unassembled WGS sequence"/>
</dbReference>
<accession>A0A2N0QZH3</accession>
<organism evidence="2 3">
    <name type="scientific">Rhizophagus irregularis</name>
    <dbReference type="NCBI Taxonomy" id="588596"/>
    <lineage>
        <taxon>Eukaryota</taxon>
        <taxon>Fungi</taxon>
        <taxon>Fungi incertae sedis</taxon>
        <taxon>Mucoromycota</taxon>
        <taxon>Glomeromycotina</taxon>
        <taxon>Glomeromycetes</taxon>
        <taxon>Glomerales</taxon>
        <taxon>Glomeraceae</taxon>
        <taxon>Rhizophagus</taxon>
    </lineage>
</organism>
<reference evidence="1 4" key="2">
    <citation type="submission" date="2017-09" db="EMBL/GenBank/DDBJ databases">
        <title>Extensive intraspecific genome diversity in a model arbuscular mycorrhizal fungus.</title>
        <authorList>
            <person name="Chen E.C."/>
            <person name="Morin E."/>
            <person name="Beaudet D."/>
            <person name="Noel J."/>
            <person name="Ndikumana S."/>
            <person name="Charron P."/>
            <person name="St-Onge C."/>
            <person name="Giorgi J."/>
            <person name="Grigoriev I.V."/>
            <person name="Roux C."/>
            <person name="Martin F.M."/>
            <person name="Corradi N."/>
        </authorList>
    </citation>
    <scope>NUCLEOTIDE SEQUENCE [LARGE SCALE GENOMIC DNA]</scope>
    <source>
        <strain evidence="1 4">A5</strain>
    </source>
</reference>
<reference evidence="2 3" key="3">
    <citation type="submission" date="2017-10" db="EMBL/GenBank/DDBJ databases">
        <title>Extensive intraspecific genome diversity in a model arbuscular mycorrhizal fungus.</title>
        <authorList>
            <person name="Chen E.C.H."/>
            <person name="Morin E."/>
            <person name="Baudet D."/>
            <person name="Noel J."/>
            <person name="Ndikumana S."/>
            <person name="Charron P."/>
            <person name="St-Onge C."/>
            <person name="Giorgi J."/>
            <person name="Grigoriev I.V."/>
            <person name="Roux C."/>
            <person name="Martin F.M."/>
            <person name="Corradi N."/>
        </authorList>
    </citation>
    <scope>NUCLEOTIDE SEQUENCE [LARGE SCALE GENOMIC DNA]</scope>
    <source>
        <strain evidence="2 3">A1</strain>
    </source>
</reference>
<gene>
    <name evidence="2" type="ORF">RhiirA1_353811</name>
    <name evidence="1" type="ORF">RhiirA5_290168</name>
</gene>
<evidence type="ECO:0000313" key="3">
    <source>
        <dbReference type="Proteomes" id="UP000232688"/>
    </source>
</evidence>
<dbReference type="EMBL" id="LLXH01002159">
    <property type="protein sequence ID" value="PKC56400.1"/>
    <property type="molecule type" value="Genomic_DNA"/>
</dbReference>
<reference evidence="2 3" key="4">
    <citation type="submission" date="2017-10" db="EMBL/GenBank/DDBJ databases">
        <title>Genome analyses suggest a sexual origin of heterokaryosis in a supposedly ancient asexual fungus.</title>
        <authorList>
            <person name="Corradi N."/>
            <person name="Sedzielewska K."/>
            <person name="Noel J."/>
            <person name="Charron P."/>
            <person name="Farinelli L."/>
            <person name="Marton T."/>
            <person name="Kruger M."/>
            <person name="Pelin A."/>
            <person name="Brachmann A."/>
            <person name="Corradi N."/>
        </authorList>
    </citation>
    <scope>NUCLEOTIDE SEQUENCE [LARGE SCALE GENOMIC DNA]</scope>
    <source>
        <strain evidence="2 3">A1</strain>
    </source>
</reference>
<dbReference type="Proteomes" id="UP000232722">
    <property type="component" value="Unassembled WGS sequence"/>
</dbReference>
<dbReference type="AlphaFoldDB" id="A0A2N0QZH3"/>
<reference evidence="1 4" key="1">
    <citation type="submission" date="2016-04" db="EMBL/GenBank/DDBJ databases">
        <title>Genome analyses suggest a sexual origin of heterokaryosis in a supposedly ancient asexual fungus.</title>
        <authorList>
            <person name="Ropars J."/>
            <person name="Sedzielewska K."/>
            <person name="Noel J."/>
            <person name="Charron P."/>
            <person name="Farinelli L."/>
            <person name="Marton T."/>
            <person name="Kruger M."/>
            <person name="Pelin A."/>
            <person name="Brachmann A."/>
            <person name="Corradi N."/>
        </authorList>
    </citation>
    <scope>NUCLEOTIDE SEQUENCE [LARGE SCALE GENOMIC DNA]</scope>
    <source>
        <strain evidence="1 4">A5</strain>
    </source>
</reference>
<dbReference type="EMBL" id="LLXJ01000479">
    <property type="protein sequence ID" value="PKC09200.1"/>
    <property type="molecule type" value="Genomic_DNA"/>
</dbReference>
<evidence type="ECO:0000313" key="2">
    <source>
        <dbReference type="EMBL" id="PKC56400.1"/>
    </source>
</evidence>